<protein>
    <submittedName>
        <fullName evidence="4">ScyD/ScyE family protein</fullName>
    </submittedName>
</protein>
<organism evidence="4 5">
    <name type="scientific">Spirosoma taeanense</name>
    <dbReference type="NCBI Taxonomy" id="2735870"/>
    <lineage>
        <taxon>Bacteria</taxon>
        <taxon>Pseudomonadati</taxon>
        <taxon>Bacteroidota</taxon>
        <taxon>Cytophagia</taxon>
        <taxon>Cytophagales</taxon>
        <taxon>Cytophagaceae</taxon>
        <taxon>Spirosoma</taxon>
    </lineage>
</organism>
<reference evidence="4 5" key="1">
    <citation type="submission" date="2020-05" db="EMBL/GenBank/DDBJ databases">
        <title>Genome sequencing of Spirosoma sp. TS118.</title>
        <authorList>
            <person name="Lee J.-H."/>
            <person name="Jeong S."/>
            <person name="Zhao L."/>
            <person name="Jung J.-H."/>
            <person name="Kim M.-K."/>
            <person name="Lim S."/>
        </authorList>
    </citation>
    <scope>NUCLEOTIDE SEQUENCE [LARGE SCALE GENOMIC DNA]</scope>
    <source>
        <strain evidence="4 5">TS118</strain>
    </source>
</reference>
<evidence type="ECO:0000256" key="1">
    <source>
        <dbReference type="ARBA" id="ARBA00022737"/>
    </source>
</evidence>
<dbReference type="SUPFAM" id="SSF50952">
    <property type="entry name" value="Soluble quinoprotein glucose dehydrogenase"/>
    <property type="match status" value="1"/>
</dbReference>
<dbReference type="EMBL" id="CP053435">
    <property type="protein sequence ID" value="QJW88053.1"/>
    <property type="molecule type" value="Genomic_DNA"/>
</dbReference>
<evidence type="ECO:0000256" key="2">
    <source>
        <dbReference type="PROSITE-ProRule" id="PRU00504"/>
    </source>
</evidence>
<dbReference type="PROSITE" id="PS51257">
    <property type="entry name" value="PROKAR_LIPOPROTEIN"/>
    <property type="match status" value="1"/>
</dbReference>
<proteinExistence type="predicted"/>
<accession>A0A6M5Y4M1</accession>
<sequence>MRIKALNILSLIVILFAFSCQDHRELTSTSQLQTQDFATGLAAPLGMAIDPKGQLWVTEVAAGKVSVITPDGKIYPVITGFSVAVSPEGTPDGLNHLAYKDGILYILHGVDDKLYKANVASFKPGDQPLTAGQLDSEPIGKFVLDYNFAEDTGESNLYNLTFGPDGDMFIADAAANAIIRRSKTGNLSVFATIPGIANPTPVGPPGIQAVPTGIVFDGQKFLVSTLFGFPFPVGKARIYQLDLNGNVSVYQEGFTSLVDIVLGADKRPLVLTVAEFGQQGPTPGTGKLTQSVGGQSTTLLQNLNMPTSIVMGHTANTYYINSLMDGKVQRITY</sequence>
<evidence type="ECO:0000256" key="3">
    <source>
        <dbReference type="SAM" id="SignalP"/>
    </source>
</evidence>
<dbReference type="KEGG" id="stae:HNV11_01025"/>
<dbReference type="Gene3D" id="2.130.10.10">
    <property type="entry name" value="YVTN repeat-like/Quinoprotein amine dehydrogenase"/>
    <property type="match status" value="2"/>
</dbReference>
<feature type="signal peptide" evidence="3">
    <location>
        <begin position="1"/>
        <end position="19"/>
    </location>
</feature>
<dbReference type="Proteomes" id="UP000502756">
    <property type="component" value="Chromosome"/>
</dbReference>
<keyword evidence="5" id="KW-1185">Reference proteome</keyword>
<dbReference type="RefSeq" id="WP_171737885.1">
    <property type="nucleotide sequence ID" value="NZ_CP053435.1"/>
</dbReference>
<name>A0A6M5Y4M1_9BACT</name>
<dbReference type="InterPro" id="IPR048031">
    <property type="entry name" value="ScyD/ScyE-like"/>
</dbReference>
<dbReference type="NCBIfam" id="NF033206">
    <property type="entry name" value="ScyE_fam"/>
    <property type="match status" value="1"/>
</dbReference>
<dbReference type="InterPro" id="IPR001258">
    <property type="entry name" value="NHL_repeat"/>
</dbReference>
<gene>
    <name evidence="4" type="ORF">HNV11_01025</name>
</gene>
<feature type="chain" id="PRO_5027043296" evidence="3">
    <location>
        <begin position="20"/>
        <end position="333"/>
    </location>
</feature>
<keyword evidence="3" id="KW-0732">Signal</keyword>
<evidence type="ECO:0000313" key="5">
    <source>
        <dbReference type="Proteomes" id="UP000502756"/>
    </source>
</evidence>
<dbReference type="AlphaFoldDB" id="A0A6M5Y4M1"/>
<dbReference type="InterPro" id="IPR011041">
    <property type="entry name" value="Quinoprot_gluc/sorb_DH_b-prop"/>
</dbReference>
<evidence type="ECO:0000313" key="4">
    <source>
        <dbReference type="EMBL" id="QJW88053.1"/>
    </source>
</evidence>
<feature type="repeat" description="NHL" evidence="2">
    <location>
        <begin position="41"/>
        <end position="71"/>
    </location>
</feature>
<dbReference type="PROSITE" id="PS51125">
    <property type="entry name" value="NHL"/>
    <property type="match status" value="1"/>
</dbReference>
<keyword evidence="1" id="KW-0677">Repeat</keyword>
<dbReference type="InterPro" id="IPR015943">
    <property type="entry name" value="WD40/YVTN_repeat-like_dom_sf"/>
</dbReference>